<evidence type="ECO:0000313" key="3">
    <source>
        <dbReference type="Proteomes" id="UP001231189"/>
    </source>
</evidence>
<proteinExistence type="predicted"/>
<dbReference type="EMBL" id="JAUUTY010000408">
    <property type="protein sequence ID" value="KAK1601515.1"/>
    <property type="molecule type" value="Genomic_DNA"/>
</dbReference>
<gene>
    <name evidence="2" type="ORF">QYE76_037808</name>
</gene>
<sequence>MVASSPNSRIIEFGGHRIYFDTSETYHLSPVLVAPRTRQEGPMGKEVLGVGIDPAPAKPRRKRSAVFLENIFRTTGDTTSAAMNVRRAHRANIDPTSGSGRRRRQRKAVCFPERGHHHEAR</sequence>
<protein>
    <submittedName>
        <fullName evidence="2">Uncharacterized protein</fullName>
    </submittedName>
</protein>
<evidence type="ECO:0000313" key="2">
    <source>
        <dbReference type="EMBL" id="KAK1601515.1"/>
    </source>
</evidence>
<feature type="region of interest" description="Disordered" evidence="1">
    <location>
        <begin position="89"/>
        <end position="121"/>
    </location>
</feature>
<dbReference type="AlphaFoldDB" id="A0AAD8QF82"/>
<accession>A0AAD8QF82</accession>
<comment type="caution">
    <text evidence="2">The sequence shown here is derived from an EMBL/GenBank/DDBJ whole genome shotgun (WGS) entry which is preliminary data.</text>
</comment>
<dbReference type="Proteomes" id="UP001231189">
    <property type="component" value="Unassembled WGS sequence"/>
</dbReference>
<reference evidence="2" key="1">
    <citation type="submission" date="2023-07" db="EMBL/GenBank/DDBJ databases">
        <title>A chromosome-level genome assembly of Lolium multiflorum.</title>
        <authorList>
            <person name="Chen Y."/>
            <person name="Copetti D."/>
            <person name="Kolliker R."/>
            <person name="Studer B."/>
        </authorList>
    </citation>
    <scope>NUCLEOTIDE SEQUENCE</scope>
    <source>
        <strain evidence="2">02402/16</strain>
        <tissue evidence="2">Leaf</tissue>
    </source>
</reference>
<keyword evidence="3" id="KW-1185">Reference proteome</keyword>
<name>A0AAD8QF82_LOLMU</name>
<organism evidence="2 3">
    <name type="scientific">Lolium multiflorum</name>
    <name type="common">Italian ryegrass</name>
    <name type="synonym">Lolium perenne subsp. multiflorum</name>
    <dbReference type="NCBI Taxonomy" id="4521"/>
    <lineage>
        <taxon>Eukaryota</taxon>
        <taxon>Viridiplantae</taxon>
        <taxon>Streptophyta</taxon>
        <taxon>Embryophyta</taxon>
        <taxon>Tracheophyta</taxon>
        <taxon>Spermatophyta</taxon>
        <taxon>Magnoliopsida</taxon>
        <taxon>Liliopsida</taxon>
        <taxon>Poales</taxon>
        <taxon>Poaceae</taxon>
        <taxon>BOP clade</taxon>
        <taxon>Pooideae</taxon>
        <taxon>Poodae</taxon>
        <taxon>Poeae</taxon>
        <taxon>Poeae Chloroplast Group 2 (Poeae type)</taxon>
        <taxon>Loliodinae</taxon>
        <taxon>Loliinae</taxon>
        <taxon>Lolium</taxon>
    </lineage>
</organism>
<evidence type="ECO:0000256" key="1">
    <source>
        <dbReference type="SAM" id="MobiDB-lite"/>
    </source>
</evidence>